<dbReference type="Proteomes" id="UP000663281">
    <property type="component" value="Chromosome"/>
</dbReference>
<organism evidence="1 2">
    <name type="scientific">Shewanella cyperi</name>
    <dbReference type="NCBI Taxonomy" id="2814292"/>
    <lineage>
        <taxon>Bacteria</taxon>
        <taxon>Pseudomonadati</taxon>
        <taxon>Pseudomonadota</taxon>
        <taxon>Gammaproteobacteria</taxon>
        <taxon>Alteromonadales</taxon>
        <taxon>Shewanellaceae</taxon>
        <taxon>Shewanella</taxon>
    </lineage>
</organism>
<evidence type="ECO:0000313" key="2">
    <source>
        <dbReference type="Proteomes" id="UP000663281"/>
    </source>
</evidence>
<dbReference type="AlphaFoldDB" id="A0A974XKG7"/>
<sequence length="336" mass="39072">MSRFFLVRNFLSVKTATAIAEQYSVEVPSVFSIEADSEEYFKKVSSSVSLSIPVLQTEPINWLFERFNYLRHYKELFQSSVKIADLFKKYNVTELFVNYPVHEKDALYVKVAKRLGIHVSFYEEGSCFYTGGRGRKKNIISEIKFWMKHTSLWFIGIQRGYGVSADNWYSLLPIEKRPWHKVTISYDVRDYSGIKYLFLSRPVTLDFPSVSIELQIKSILKFVKKIPAGETLFIKFHPRETEDLKRIIISELDKLAVDVIVKTFSDEIPAEDVVFNMPANGIVCGFDSSTLIYGYAINKNVTYCSVLSDLRKHDTMGELENLYHVYKKEFKHIKFI</sequence>
<proteinExistence type="predicted"/>
<gene>
    <name evidence="1" type="ORF">JYB88_11655</name>
</gene>
<keyword evidence="2" id="KW-1185">Reference proteome</keyword>
<dbReference type="RefSeq" id="WP_207324231.1">
    <property type="nucleotide sequence ID" value="NZ_CP071504.1"/>
</dbReference>
<evidence type="ECO:0000313" key="1">
    <source>
        <dbReference type="EMBL" id="QSX28913.1"/>
    </source>
</evidence>
<accession>A0A974XKG7</accession>
<name>A0A974XKG7_9GAMM</name>
<reference evidence="1 2" key="1">
    <citation type="submission" date="2021-03" db="EMBL/GenBank/DDBJ databases">
        <title>Novel species identification of genus Shewanella.</title>
        <authorList>
            <person name="Liu G."/>
            <person name="Zhang Q."/>
        </authorList>
    </citation>
    <scope>NUCLEOTIDE SEQUENCE [LARGE SCALE GENOMIC DNA]</scope>
    <source>
        <strain evidence="1 2">FJAT-53726</strain>
    </source>
</reference>
<dbReference type="EMBL" id="CP071504">
    <property type="protein sequence ID" value="QSX28913.1"/>
    <property type="molecule type" value="Genomic_DNA"/>
</dbReference>
<dbReference type="Pfam" id="PF07388">
    <property type="entry name" value="A-2_8-polyST"/>
    <property type="match status" value="1"/>
</dbReference>
<protein>
    <submittedName>
        <fullName evidence="1">Uncharacterized protein</fullName>
    </submittedName>
</protein>
<dbReference type="KEGG" id="scyp:JYB88_11655"/>
<dbReference type="InterPro" id="IPR010866">
    <property type="entry name" value="A-2_8-polyST"/>
</dbReference>